<keyword evidence="2" id="KW-0433">Leucine-rich repeat</keyword>
<keyword evidence="8" id="KW-1185">Reference proteome</keyword>
<dbReference type="InterPro" id="IPR032675">
    <property type="entry name" value="LRR_dom_sf"/>
</dbReference>
<feature type="region of interest" description="Disordered" evidence="6">
    <location>
        <begin position="544"/>
        <end position="576"/>
    </location>
</feature>
<evidence type="ECO:0000256" key="4">
    <source>
        <dbReference type="ARBA" id="ARBA00023069"/>
    </source>
</evidence>
<evidence type="ECO:0000313" key="7">
    <source>
        <dbReference type="EMBL" id="GKT32311.1"/>
    </source>
</evidence>
<dbReference type="SMART" id="SM00365">
    <property type="entry name" value="LRR_SD22"/>
    <property type="match status" value="4"/>
</dbReference>
<evidence type="ECO:0000313" key="8">
    <source>
        <dbReference type="Proteomes" id="UP001057375"/>
    </source>
</evidence>
<name>A0ABQ5KK51_9EUKA</name>
<comment type="caution">
    <text evidence="7">The sequence shown here is derived from an EMBL/GenBank/DDBJ whole genome shotgun (WGS) entry which is preliminary data.</text>
</comment>
<organism evidence="7 8">
    <name type="scientific">Aduncisulcus paluster</name>
    <dbReference type="NCBI Taxonomy" id="2918883"/>
    <lineage>
        <taxon>Eukaryota</taxon>
        <taxon>Metamonada</taxon>
        <taxon>Carpediemonas-like organisms</taxon>
        <taxon>Aduncisulcus</taxon>
    </lineage>
</organism>
<evidence type="ECO:0000256" key="5">
    <source>
        <dbReference type="ARBA" id="ARBA00023273"/>
    </source>
</evidence>
<sequence>MVSLKRLNLEDNYIDTAGIEDILSGLTHCKSLERLILDGNAIKALDCSLLRDTRIRRLFLDGNKLEDVSGIETLKHLKAIFISNNRLSRFYLQSSSSVISKIEFIDLSFNSISSIKLPRLPNLKVLNLSNNKLTSFPSVEGSSILEVLDLSNNSISRIDNLGLSLPPRLKKLFIAGNPDCHIPKLIRSISFLTDLEKLDVRHTFVDDEANAGADGSISDADKPVISPIEAEYDYVHSLVALSMFPHLTHINGVMAEFLRGAVDEFVLCPDDASESLRLSREKERQKFLFGDISDIESVFASIIARIHGESSESKGHGDAGKDSLSDHAHEEYDDEDEYQYNNESISDKARSYDYSHSMSPVHDGGKDLIDIEQQPRREEKEKEKEKGRRENSSRSSKNSQGGRRKDHVTSPIFPHRSGVESHPDMSVSQTLSSRIHNIEELLGPIDIEHKFDTHESMLSDLSSSLETIKSSIATLDASVDCIKMSLPDGLEPTLQEHAGEIVCLRECIEHVWRRVEQRWAQIGEESGANEKVCVQIKELPPSLLVSSMMEEKEEKRKRREEEEEEEGEEKKGENEKRLGSYDVRLSSLEKSLQDILKQFADRKIGERERVEAEDQRAASEVQRRIRDKEIDEERKLLFG</sequence>
<evidence type="ECO:0000256" key="2">
    <source>
        <dbReference type="ARBA" id="ARBA00022614"/>
    </source>
</evidence>
<feature type="compositionally biased region" description="Basic and acidic residues" evidence="6">
    <location>
        <begin position="309"/>
        <end position="330"/>
    </location>
</feature>
<dbReference type="Proteomes" id="UP001057375">
    <property type="component" value="Unassembled WGS sequence"/>
</dbReference>
<protein>
    <submittedName>
        <fullName evidence="7">Uncharacterized protein</fullName>
    </submittedName>
</protein>
<feature type="region of interest" description="Disordered" evidence="6">
    <location>
        <begin position="354"/>
        <end position="425"/>
    </location>
</feature>
<gene>
    <name evidence="7" type="ORF">ADUPG1_006493</name>
</gene>
<dbReference type="InterPro" id="IPR050576">
    <property type="entry name" value="Cilia_flagella_integrity"/>
</dbReference>
<dbReference type="InterPro" id="IPR025875">
    <property type="entry name" value="Leu-rich_rpt_4"/>
</dbReference>
<keyword evidence="3" id="KW-0677">Repeat</keyword>
<dbReference type="InterPro" id="IPR003591">
    <property type="entry name" value="Leu-rich_rpt_typical-subtyp"/>
</dbReference>
<keyword evidence="4" id="KW-0969">Cilium</keyword>
<dbReference type="InterPro" id="IPR001611">
    <property type="entry name" value="Leu-rich_rpt"/>
</dbReference>
<proteinExistence type="predicted"/>
<feature type="region of interest" description="Disordered" evidence="6">
    <location>
        <begin position="309"/>
        <end position="341"/>
    </location>
</feature>
<dbReference type="SUPFAM" id="SSF52058">
    <property type="entry name" value="L domain-like"/>
    <property type="match status" value="1"/>
</dbReference>
<evidence type="ECO:0000256" key="3">
    <source>
        <dbReference type="ARBA" id="ARBA00022737"/>
    </source>
</evidence>
<reference evidence="7" key="1">
    <citation type="submission" date="2022-03" db="EMBL/GenBank/DDBJ databases">
        <title>Draft genome sequence of Aduncisulcus paluster, a free-living microaerophilic Fornicata.</title>
        <authorList>
            <person name="Yuyama I."/>
            <person name="Kume K."/>
            <person name="Tamura T."/>
            <person name="Inagaki Y."/>
            <person name="Hashimoto T."/>
        </authorList>
    </citation>
    <scope>NUCLEOTIDE SEQUENCE</scope>
    <source>
        <strain evidence="7">NY0171</strain>
    </source>
</reference>
<feature type="compositionally biased region" description="Basic and acidic residues" evidence="6">
    <location>
        <begin position="363"/>
        <end position="392"/>
    </location>
</feature>
<dbReference type="PANTHER" id="PTHR45973:SF9">
    <property type="entry name" value="LEUCINE-RICH REPEAT-CONTAINING PROTEIN 46"/>
    <property type="match status" value="1"/>
</dbReference>
<dbReference type="Gene3D" id="3.80.10.10">
    <property type="entry name" value="Ribonuclease Inhibitor"/>
    <property type="match status" value="1"/>
</dbReference>
<dbReference type="PROSITE" id="PS51450">
    <property type="entry name" value="LRR"/>
    <property type="match status" value="3"/>
</dbReference>
<dbReference type="EMBL" id="BQXS01009968">
    <property type="protein sequence ID" value="GKT32311.1"/>
    <property type="molecule type" value="Genomic_DNA"/>
</dbReference>
<comment type="subcellular location">
    <subcellularLocation>
        <location evidence="1">Cell projection</location>
        <location evidence="1">Cilium</location>
    </subcellularLocation>
</comment>
<dbReference type="Pfam" id="PF12799">
    <property type="entry name" value="LRR_4"/>
    <property type="match status" value="1"/>
</dbReference>
<dbReference type="PRINTS" id="PR00019">
    <property type="entry name" value="LEURICHRPT"/>
</dbReference>
<evidence type="ECO:0000256" key="1">
    <source>
        <dbReference type="ARBA" id="ARBA00004138"/>
    </source>
</evidence>
<dbReference type="SMART" id="SM00369">
    <property type="entry name" value="LRR_TYP"/>
    <property type="match status" value="4"/>
</dbReference>
<feature type="non-terminal residue" evidence="7">
    <location>
        <position position="639"/>
    </location>
</feature>
<dbReference type="PANTHER" id="PTHR45973">
    <property type="entry name" value="PROTEIN PHOSPHATASE 1 REGULATORY SUBUNIT SDS22-RELATED"/>
    <property type="match status" value="1"/>
</dbReference>
<accession>A0ABQ5KK51</accession>
<keyword evidence="5" id="KW-0966">Cell projection</keyword>
<evidence type="ECO:0000256" key="6">
    <source>
        <dbReference type="SAM" id="MobiDB-lite"/>
    </source>
</evidence>